<keyword evidence="4" id="KW-1185">Reference proteome</keyword>
<protein>
    <submittedName>
        <fullName evidence="3">Uncharacterized protein</fullName>
    </submittedName>
</protein>
<feature type="region of interest" description="Disordered" evidence="1">
    <location>
        <begin position="28"/>
        <end position="58"/>
    </location>
</feature>
<proteinExistence type="predicted"/>
<evidence type="ECO:0000313" key="3">
    <source>
        <dbReference type="EMBL" id="SFN68345.1"/>
    </source>
</evidence>
<evidence type="ECO:0000256" key="2">
    <source>
        <dbReference type="SAM" id="Phobius"/>
    </source>
</evidence>
<sequence length="95" mass="10155">MRVNYKYGIIISAFLLFFSLEVFTQTGPPEPQMSQGKGQGPPCAPKGDGSGGFPNPPPPGLCLPIDDYIPYLLVGGMLIGLIYTTKKVAKPGEVR</sequence>
<gene>
    <name evidence="3" type="ORF">SAMN05660413_02149</name>
</gene>
<evidence type="ECO:0000256" key="1">
    <source>
        <dbReference type="SAM" id="MobiDB-lite"/>
    </source>
</evidence>
<reference evidence="3 4" key="1">
    <citation type="submission" date="2016-10" db="EMBL/GenBank/DDBJ databases">
        <authorList>
            <person name="de Groot N.N."/>
        </authorList>
    </citation>
    <scope>NUCLEOTIDE SEQUENCE [LARGE SCALE GENOMIC DNA]</scope>
    <source>
        <strain evidence="3 4">DSM 17794</strain>
    </source>
</reference>
<feature type="transmembrane region" description="Helical" evidence="2">
    <location>
        <begin position="68"/>
        <end position="85"/>
    </location>
</feature>
<accession>A0A1I5B0V7</accession>
<dbReference type="RefSeq" id="WP_093409380.1">
    <property type="nucleotide sequence ID" value="NZ_FOVL01000012.1"/>
</dbReference>
<dbReference type="AlphaFoldDB" id="A0A1I5B0V7"/>
<dbReference type="Proteomes" id="UP000199153">
    <property type="component" value="Unassembled WGS sequence"/>
</dbReference>
<keyword evidence="2" id="KW-0472">Membrane</keyword>
<keyword evidence="2" id="KW-0812">Transmembrane</keyword>
<evidence type="ECO:0000313" key="4">
    <source>
        <dbReference type="Proteomes" id="UP000199153"/>
    </source>
</evidence>
<organism evidence="3 4">
    <name type="scientific">Salegentibacter flavus</name>
    <dbReference type="NCBI Taxonomy" id="287099"/>
    <lineage>
        <taxon>Bacteria</taxon>
        <taxon>Pseudomonadati</taxon>
        <taxon>Bacteroidota</taxon>
        <taxon>Flavobacteriia</taxon>
        <taxon>Flavobacteriales</taxon>
        <taxon>Flavobacteriaceae</taxon>
        <taxon>Salegentibacter</taxon>
    </lineage>
</organism>
<dbReference type="EMBL" id="FOVL01000012">
    <property type="protein sequence ID" value="SFN68345.1"/>
    <property type="molecule type" value="Genomic_DNA"/>
</dbReference>
<keyword evidence="2" id="KW-1133">Transmembrane helix</keyword>
<name>A0A1I5B0V7_9FLAO</name>